<evidence type="ECO:0000256" key="4">
    <source>
        <dbReference type="ARBA" id="ARBA00022490"/>
    </source>
</evidence>
<comment type="pathway">
    <text evidence="2 14">Cell wall biogenesis; peptidoglycan biosynthesis.</text>
</comment>
<comment type="caution">
    <text evidence="18">The sequence shown here is derived from an EMBL/GenBank/DDBJ whole genome shotgun (WGS) entry which is preliminary data.</text>
</comment>
<evidence type="ECO:0000256" key="2">
    <source>
        <dbReference type="ARBA" id="ARBA00004752"/>
    </source>
</evidence>
<evidence type="ECO:0000256" key="9">
    <source>
        <dbReference type="ARBA" id="ARBA00022960"/>
    </source>
</evidence>
<dbReference type="UniPathway" id="UPA00219"/>
<keyword evidence="4 14" id="KW-0963">Cytoplasm</keyword>
<keyword evidence="5 14" id="KW-0436">Ligase</keyword>
<evidence type="ECO:0000256" key="8">
    <source>
        <dbReference type="ARBA" id="ARBA00022840"/>
    </source>
</evidence>
<comment type="similarity">
    <text evidence="14">Belongs to the MurCDEF family.</text>
</comment>
<dbReference type="GO" id="GO:0071555">
    <property type="term" value="P:cell wall organization"/>
    <property type="evidence" value="ECO:0007669"/>
    <property type="project" value="UniProtKB-KW"/>
</dbReference>
<evidence type="ECO:0000256" key="13">
    <source>
        <dbReference type="ARBA" id="ARBA00047833"/>
    </source>
</evidence>
<dbReference type="AlphaFoldDB" id="A0A424YBB7"/>
<dbReference type="Gene3D" id="3.90.190.20">
    <property type="entry name" value="Mur ligase, C-terminal domain"/>
    <property type="match status" value="1"/>
</dbReference>
<protein>
    <recommendedName>
        <fullName evidence="3 14">UDP-N-acetylmuramate--L-alanine ligase</fullName>
        <ecNumber evidence="3 14">6.3.2.8</ecNumber>
    </recommendedName>
    <alternativeName>
        <fullName evidence="14">UDP-N-acetylmuramoyl-L-alanine synthetase</fullName>
    </alternativeName>
</protein>
<dbReference type="Pfam" id="PF02875">
    <property type="entry name" value="Mur_ligase_C"/>
    <property type="match status" value="1"/>
</dbReference>
<keyword evidence="6 14" id="KW-0132">Cell division</keyword>
<comment type="subcellular location">
    <subcellularLocation>
        <location evidence="1 14">Cytoplasm</location>
    </subcellularLocation>
</comment>
<dbReference type="GO" id="GO:0005524">
    <property type="term" value="F:ATP binding"/>
    <property type="evidence" value="ECO:0007669"/>
    <property type="project" value="UniProtKB-UniRule"/>
</dbReference>
<evidence type="ECO:0000313" key="18">
    <source>
        <dbReference type="EMBL" id="RQD74202.1"/>
    </source>
</evidence>
<dbReference type="InterPro" id="IPR004101">
    <property type="entry name" value="Mur_ligase_C"/>
</dbReference>
<dbReference type="GO" id="GO:0009252">
    <property type="term" value="P:peptidoglycan biosynthetic process"/>
    <property type="evidence" value="ECO:0007669"/>
    <property type="project" value="UniProtKB-UniRule"/>
</dbReference>
<evidence type="ECO:0000259" key="16">
    <source>
        <dbReference type="Pfam" id="PF02875"/>
    </source>
</evidence>
<evidence type="ECO:0000256" key="11">
    <source>
        <dbReference type="ARBA" id="ARBA00023306"/>
    </source>
</evidence>
<feature type="domain" description="Mur ligase central" evidence="17">
    <location>
        <begin position="121"/>
        <end position="301"/>
    </location>
</feature>
<feature type="binding site" evidence="14">
    <location>
        <begin position="123"/>
        <end position="129"/>
    </location>
    <ligand>
        <name>ATP</name>
        <dbReference type="ChEBI" id="CHEBI:30616"/>
    </ligand>
</feature>
<dbReference type="Pfam" id="PF01225">
    <property type="entry name" value="Mur_ligase"/>
    <property type="match status" value="1"/>
</dbReference>
<dbReference type="GO" id="GO:0051301">
    <property type="term" value="P:cell division"/>
    <property type="evidence" value="ECO:0007669"/>
    <property type="project" value="UniProtKB-KW"/>
</dbReference>
<keyword evidence="8 14" id="KW-0067">ATP-binding</keyword>
<gene>
    <name evidence="14" type="primary">murC</name>
    <name evidence="18" type="ORF">D5R97_08160</name>
</gene>
<feature type="domain" description="Mur ligase C-terminal" evidence="16">
    <location>
        <begin position="324"/>
        <end position="453"/>
    </location>
</feature>
<comment type="catalytic activity">
    <reaction evidence="13 14">
        <text>UDP-N-acetyl-alpha-D-muramate + L-alanine + ATP = UDP-N-acetyl-alpha-D-muramoyl-L-alanine + ADP + phosphate + H(+)</text>
        <dbReference type="Rhea" id="RHEA:23372"/>
        <dbReference type="ChEBI" id="CHEBI:15378"/>
        <dbReference type="ChEBI" id="CHEBI:30616"/>
        <dbReference type="ChEBI" id="CHEBI:43474"/>
        <dbReference type="ChEBI" id="CHEBI:57972"/>
        <dbReference type="ChEBI" id="CHEBI:70757"/>
        <dbReference type="ChEBI" id="CHEBI:83898"/>
        <dbReference type="ChEBI" id="CHEBI:456216"/>
        <dbReference type="EC" id="6.3.2.8"/>
    </reaction>
</comment>
<reference evidence="18 19" key="1">
    <citation type="submission" date="2018-08" db="EMBL/GenBank/DDBJ databases">
        <title>The metabolism and importance of syntrophic acetate oxidation coupled to methane or sulfide production in haloalkaline environments.</title>
        <authorList>
            <person name="Timmers P.H.A."/>
            <person name="Vavourakis C.D."/>
            <person name="Sorokin D.Y."/>
            <person name="Sinninghe Damste J.S."/>
            <person name="Muyzer G."/>
            <person name="Stams A.J.M."/>
            <person name="Plugge C.M."/>
        </authorList>
    </citation>
    <scope>NUCLEOTIDE SEQUENCE [LARGE SCALE GENOMIC DNA]</scope>
    <source>
        <strain evidence="18">MSAO_Bac1</strain>
    </source>
</reference>
<dbReference type="GO" id="GO:0005737">
    <property type="term" value="C:cytoplasm"/>
    <property type="evidence" value="ECO:0007669"/>
    <property type="project" value="UniProtKB-SubCell"/>
</dbReference>
<comment type="function">
    <text evidence="14">Cell wall formation.</text>
</comment>
<feature type="domain" description="Mur ligase N-terminal catalytic" evidence="15">
    <location>
        <begin position="17"/>
        <end position="114"/>
    </location>
</feature>
<organism evidence="18 19">
    <name type="scientific">Candidatus Syntrophonatronum acetioxidans</name>
    <dbReference type="NCBI Taxonomy" id="1795816"/>
    <lineage>
        <taxon>Bacteria</taxon>
        <taxon>Bacillati</taxon>
        <taxon>Bacillota</taxon>
        <taxon>Clostridia</taxon>
        <taxon>Eubacteriales</taxon>
        <taxon>Syntrophomonadaceae</taxon>
        <taxon>Candidatus Syntrophonatronum</taxon>
    </lineage>
</organism>
<dbReference type="InterPro" id="IPR005758">
    <property type="entry name" value="UDP-N-AcMur_Ala_ligase_MurC"/>
</dbReference>
<evidence type="ECO:0000256" key="10">
    <source>
        <dbReference type="ARBA" id="ARBA00022984"/>
    </source>
</evidence>
<dbReference type="EC" id="6.3.2.8" evidence="3 14"/>
<dbReference type="EMBL" id="QZAA01000214">
    <property type="protein sequence ID" value="RQD74202.1"/>
    <property type="molecule type" value="Genomic_DNA"/>
</dbReference>
<evidence type="ECO:0000256" key="6">
    <source>
        <dbReference type="ARBA" id="ARBA00022618"/>
    </source>
</evidence>
<dbReference type="InterPro" id="IPR013221">
    <property type="entry name" value="Mur_ligase_cen"/>
</dbReference>
<dbReference type="Gene3D" id="3.40.50.720">
    <property type="entry name" value="NAD(P)-binding Rossmann-like Domain"/>
    <property type="match status" value="1"/>
</dbReference>
<dbReference type="Gene3D" id="3.40.1190.10">
    <property type="entry name" value="Mur-like, catalytic domain"/>
    <property type="match status" value="1"/>
</dbReference>
<sequence length="470" mass="52400">MEELTILKTPGSPGNKHIHFIGIGGISMSGLAEVMLAFDYEVSGSDFKKSHITEKLVKKGVKVYPYHSEDNIKDPDLVVYTAAIKENNPELAKARKLKIPTIERCVLLGELSKKHELPIAVSGTHGKTTTTSMLGTILMEGNFDPTIHVGGELDIIGGTTRMGGSKYFLTEACEYNEGFLNMNPYLGVILNIEEEHPDFFKNIEEVKNTYLKFASQITGKGYLIACLDDQNIASFLDELSCQVITYSLESPNADWTAKDIKFDEEGCAHFNLVKNNRVLTEIKLNVPGLHNVSNSLASMAASYALGCDLEDIRRGIYKFSGAKRRLEIKGVIDDIKIIDDYAHHPSEIKATLRAARSFCNSKIWCVFQPHTFSRTKAFFKEFSQSFTDADITILSDIYAAREKNLGEVHSRDLSEEINSFGNQAIYISRFPSILKYLKSKAEPGDLIITMGAGDIYQVGEMFLQSKRETL</sequence>
<evidence type="ECO:0000259" key="15">
    <source>
        <dbReference type="Pfam" id="PF01225"/>
    </source>
</evidence>
<evidence type="ECO:0000256" key="3">
    <source>
        <dbReference type="ARBA" id="ARBA00012211"/>
    </source>
</evidence>
<dbReference type="InterPro" id="IPR050061">
    <property type="entry name" value="MurCDEF_pg_biosynth"/>
</dbReference>
<dbReference type="Pfam" id="PF08245">
    <property type="entry name" value="Mur_ligase_M"/>
    <property type="match status" value="1"/>
</dbReference>
<dbReference type="PANTHER" id="PTHR43445:SF3">
    <property type="entry name" value="UDP-N-ACETYLMURAMATE--L-ALANINE LIGASE"/>
    <property type="match status" value="1"/>
</dbReference>
<dbReference type="SUPFAM" id="SSF51984">
    <property type="entry name" value="MurCD N-terminal domain"/>
    <property type="match status" value="1"/>
</dbReference>
<proteinExistence type="inferred from homology"/>
<dbReference type="PANTHER" id="PTHR43445">
    <property type="entry name" value="UDP-N-ACETYLMURAMATE--L-ALANINE LIGASE-RELATED"/>
    <property type="match status" value="1"/>
</dbReference>
<evidence type="ECO:0000256" key="12">
    <source>
        <dbReference type="ARBA" id="ARBA00023316"/>
    </source>
</evidence>
<evidence type="ECO:0000256" key="7">
    <source>
        <dbReference type="ARBA" id="ARBA00022741"/>
    </source>
</evidence>
<evidence type="ECO:0000259" key="17">
    <source>
        <dbReference type="Pfam" id="PF08245"/>
    </source>
</evidence>
<evidence type="ECO:0000256" key="1">
    <source>
        <dbReference type="ARBA" id="ARBA00004496"/>
    </source>
</evidence>
<dbReference type="NCBIfam" id="TIGR01082">
    <property type="entry name" value="murC"/>
    <property type="match status" value="1"/>
</dbReference>
<keyword evidence="9 14" id="KW-0133">Cell shape</keyword>
<keyword evidence="10 14" id="KW-0573">Peptidoglycan synthesis</keyword>
<keyword evidence="12 14" id="KW-0961">Cell wall biogenesis/degradation</keyword>
<keyword evidence="11 14" id="KW-0131">Cell cycle</keyword>
<keyword evidence="7 14" id="KW-0547">Nucleotide-binding</keyword>
<evidence type="ECO:0000256" key="5">
    <source>
        <dbReference type="ARBA" id="ARBA00022598"/>
    </source>
</evidence>
<dbReference type="HAMAP" id="MF_00046">
    <property type="entry name" value="MurC"/>
    <property type="match status" value="1"/>
</dbReference>
<dbReference type="SUPFAM" id="SSF53623">
    <property type="entry name" value="MurD-like peptide ligases, catalytic domain"/>
    <property type="match status" value="1"/>
</dbReference>
<evidence type="ECO:0000313" key="19">
    <source>
        <dbReference type="Proteomes" id="UP000285138"/>
    </source>
</evidence>
<dbReference type="GO" id="GO:0008763">
    <property type="term" value="F:UDP-N-acetylmuramate-L-alanine ligase activity"/>
    <property type="evidence" value="ECO:0007669"/>
    <property type="project" value="UniProtKB-UniRule"/>
</dbReference>
<evidence type="ECO:0000256" key="14">
    <source>
        <dbReference type="HAMAP-Rule" id="MF_00046"/>
    </source>
</evidence>
<dbReference type="Proteomes" id="UP000285138">
    <property type="component" value="Unassembled WGS sequence"/>
</dbReference>
<dbReference type="SUPFAM" id="SSF53244">
    <property type="entry name" value="MurD-like peptide ligases, peptide-binding domain"/>
    <property type="match status" value="1"/>
</dbReference>
<dbReference type="InterPro" id="IPR036615">
    <property type="entry name" value="Mur_ligase_C_dom_sf"/>
</dbReference>
<dbReference type="InterPro" id="IPR000713">
    <property type="entry name" value="Mur_ligase_N"/>
</dbReference>
<dbReference type="GO" id="GO:0008360">
    <property type="term" value="P:regulation of cell shape"/>
    <property type="evidence" value="ECO:0007669"/>
    <property type="project" value="UniProtKB-KW"/>
</dbReference>
<dbReference type="InterPro" id="IPR036565">
    <property type="entry name" value="Mur-like_cat_sf"/>
</dbReference>
<accession>A0A424YBB7</accession>
<name>A0A424YBB7_9FIRM</name>